<organism evidence="6 7">
    <name type="scientific">Arenicella xantha</name>
    <dbReference type="NCBI Taxonomy" id="644221"/>
    <lineage>
        <taxon>Bacteria</taxon>
        <taxon>Pseudomonadati</taxon>
        <taxon>Pseudomonadota</taxon>
        <taxon>Gammaproteobacteria</taxon>
        <taxon>Arenicellales</taxon>
        <taxon>Arenicellaceae</taxon>
        <taxon>Arenicella</taxon>
    </lineage>
</organism>
<dbReference type="Proteomes" id="UP000253083">
    <property type="component" value="Unassembled WGS sequence"/>
</dbReference>
<dbReference type="InterPro" id="IPR002698">
    <property type="entry name" value="FTHF_cligase"/>
</dbReference>
<accession>A0A395JKY5</accession>
<evidence type="ECO:0000256" key="3">
    <source>
        <dbReference type="ARBA" id="ARBA00022840"/>
    </source>
</evidence>
<dbReference type="EC" id="6.3.3.2" evidence="5"/>
<dbReference type="InParanoid" id="A0A395JKY5"/>
<evidence type="ECO:0000256" key="5">
    <source>
        <dbReference type="RuleBase" id="RU361279"/>
    </source>
</evidence>
<comment type="similarity">
    <text evidence="1 5">Belongs to the 5-formyltetrahydrofolate cyclo-ligase family.</text>
</comment>
<name>A0A395JKY5_9GAMM</name>
<keyword evidence="2 4" id="KW-0547">Nucleotide-binding</keyword>
<evidence type="ECO:0000256" key="2">
    <source>
        <dbReference type="ARBA" id="ARBA00022741"/>
    </source>
</evidence>
<feature type="binding site" evidence="4">
    <location>
        <position position="69"/>
    </location>
    <ligand>
        <name>substrate</name>
    </ligand>
</feature>
<dbReference type="GO" id="GO:0009396">
    <property type="term" value="P:folic acid-containing compound biosynthetic process"/>
    <property type="evidence" value="ECO:0007669"/>
    <property type="project" value="TreeGrafter"/>
</dbReference>
<dbReference type="InterPro" id="IPR024185">
    <property type="entry name" value="FTHF_cligase-like_sf"/>
</dbReference>
<dbReference type="GO" id="GO:0046872">
    <property type="term" value="F:metal ion binding"/>
    <property type="evidence" value="ECO:0007669"/>
    <property type="project" value="UniProtKB-KW"/>
</dbReference>
<comment type="catalytic activity">
    <reaction evidence="5">
        <text>(6S)-5-formyl-5,6,7,8-tetrahydrofolate + ATP = (6R)-5,10-methenyltetrahydrofolate + ADP + phosphate</text>
        <dbReference type="Rhea" id="RHEA:10488"/>
        <dbReference type="ChEBI" id="CHEBI:30616"/>
        <dbReference type="ChEBI" id="CHEBI:43474"/>
        <dbReference type="ChEBI" id="CHEBI:57455"/>
        <dbReference type="ChEBI" id="CHEBI:57457"/>
        <dbReference type="ChEBI" id="CHEBI:456216"/>
        <dbReference type="EC" id="6.3.3.2"/>
    </reaction>
</comment>
<dbReference type="NCBIfam" id="TIGR02727">
    <property type="entry name" value="MTHFS_bact"/>
    <property type="match status" value="1"/>
</dbReference>
<dbReference type="SUPFAM" id="SSF100950">
    <property type="entry name" value="NagB/RpiA/CoA transferase-like"/>
    <property type="match status" value="1"/>
</dbReference>
<dbReference type="Gene3D" id="3.40.50.10420">
    <property type="entry name" value="NagB/RpiA/CoA transferase-like"/>
    <property type="match status" value="1"/>
</dbReference>
<proteinExistence type="inferred from homology"/>
<dbReference type="GO" id="GO:0005524">
    <property type="term" value="F:ATP binding"/>
    <property type="evidence" value="ECO:0007669"/>
    <property type="project" value="UniProtKB-KW"/>
</dbReference>
<keyword evidence="5" id="KW-0460">Magnesium</keyword>
<protein>
    <recommendedName>
        <fullName evidence="5">5-formyltetrahydrofolate cyclo-ligase</fullName>
        <ecNumber evidence="5">6.3.3.2</ecNumber>
    </recommendedName>
</protein>
<dbReference type="AlphaFoldDB" id="A0A395JKY5"/>
<dbReference type="PIRSF" id="PIRSF006806">
    <property type="entry name" value="FTHF_cligase"/>
    <property type="match status" value="1"/>
</dbReference>
<evidence type="ECO:0000256" key="4">
    <source>
        <dbReference type="PIRSR" id="PIRSR006806-1"/>
    </source>
</evidence>
<keyword evidence="6" id="KW-0436">Ligase</keyword>
<gene>
    <name evidence="6" type="ORF">DFR28_10353</name>
</gene>
<reference evidence="6 7" key="1">
    <citation type="submission" date="2018-06" db="EMBL/GenBank/DDBJ databases">
        <title>Genomic Encyclopedia of Type Strains, Phase IV (KMG-IV): sequencing the most valuable type-strain genomes for metagenomic binning, comparative biology and taxonomic classification.</title>
        <authorList>
            <person name="Goeker M."/>
        </authorList>
    </citation>
    <scope>NUCLEOTIDE SEQUENCE [LARGE SCALE GENOMIC DNA]</scope>
    <source>
        <strain evidence="6 7">DSM 24032</strain>
    </source>
</reference>
<dbReference type="GO" id="GO:0030272">
    <property type="term" value="F:5-formyltetrahydrofolate cyclo-ligase activity"/>
    <property type="evidence" value="ECO:0007669"/>
    <property type="project" value="UniProtKB-EC"/>
</dbReference>
<dbReference type="PANTHER" id="PTHR23407">
    <property type="entry name" value="ATPASE INHIBITOR/5-FORMYLTETRAHYDROFOLATE CYCLO-LIGASE"/>
    <property type="match status" value="1"/>
</dbReference>
<evidence type="ECO:0000256" key="1">
    <source>
        <dbReference type="ARBA" id="ARBA00010638"/>
    </source>
</evidence>
<dbReference type="GO" id="GO:0035999">
    <property type="term" value="P:tetrahydrofolate interconversion"/>
    <property type="evidence" value="ECO:0007669"/>
    <property type="project" value="TreeGrafter"/>
</dbReference>
<dbReference type="FunCoup" id="A0A395JKY5">
    <property type="interactions" value="363"/>
</dbReference>
<dbReference type="Pfam" id="PF01812">
    <property type="entry name" value="5-FTHF_cyc-lig"/>
    <property type="match status" value="1"/>
</dbReference>
<evidence type="ECO:0000313" key="6">
    <source>
        <dbReference type="EMBL" id="RBP49628.1"/>
    </source>
</evidence>
<sequence>MLHQKRHQTLKLIDITSGTMLRREMRQQRSALSSRQSKQAMLDVANIARQCKPLLFATRIASYSPFNGELSPALIETPNCHQHFLPRVDNYTRHLMRFYSANHRRTNRWGIVEPIPTAPAASINQLDVILVPLVAFDRKGNRLGMGAGFYDRALQSLRHRANRRPLLVGVGHHFQEVNSLISKPWDIKLDAILTDREYIVVGSSLS</sequence>
<evidence type="ECO:0000313" key="7">
    <source>
        <dbReference type="Proteomes" id="UP000253083"/>
    </source>
</evidence>
<comment type="cofactor">
    <cofactor evidence="5">
        <name>Mg(2+)</name>
        <dbReference type="ChEBI" id="CHEBI:18420"/>
    </cofactor>
</comment>
<keyword evidence="5" id="KW-0479">Metal-binding</keyword>
<comment type="caution">
    <text evidence="6">The sequence shown here is derived from an EMBL/GenBank/DDBJ whole genome shotgun (WGS) entry which is preliminary data.</text>
</comment>
<dbReference type="InterPro" id="IPR037171">
    <property type="entry name" value="NagB/RpiA_transferase-like"/>
</dbReference>
<keyword evidence="7" id="KW-1185">Reference proteome</keyword>
<dbReference type="PANTHER" id="PTHR23407:SF1">
    <property type="entry name" value="5-FORMYLTETRAHYDROFOLATE CYCLO-LIGASE"/>
    <property type="match status" value="1"/>
</dbReference>
<dbReference type="EMBL" id="QNRT01000003">
    <property type="protein sequence ID" value="RBP49628.1"/>
    <property type="molecule type" value="Genomic_DNA"/>
</dbReference>
<keyword evidence="3 4" id="KW-0067">ATP-binding</keyword>
<feature type="binding site" evidence="4">
    <location>
        <begin position="142"/>
        <end position="150"/>
    </location>
    <ligand>
        <name>ATP</name>
        <dbReference type="ChEBI" id="CHEBI:30616"/>
    </ligand>
</feature>